<organism evidence="3 4">
    <name type="scientific">Monopterus albus</name>
    <name type="common">Swamp eel</name>
    <dbReference type="NCBI Taxonomy" id="43700"/>
    <lineage>
        <taxon>Eukaryota</taxon>
        <taxon>Metazoa</taxon>
        <taxon>Chordata</taxon>
        <taxon>Craniata</taxon>
        <taxon>Vertebrata</taxon>
        <taxon>Euteleostomi</taxon>
        <taxon>Actinopterygii</taxon>
        <taxon>Neopterygii</taxon>
        <taxon>Teleostei</taxon>
        <taxon>Neoteleostei</taxon>
        <taxon>Acanthomorphata</taxon>
        <taxon>Anabantaria</taxon>
        <taxon>Synbranchiformes</taxon>
        <taxon>Synbranchidae</taxon>
        <taxon>Monopterus</taxon>
    </lineage>
</organism>
<evidence type="ECO:0000313" key="4">
    <source>
        <dbReference type="Proteomes" id="UP000261600"/>
    </source>
</evidence>
<protein>
    <recommendedName>
        <fullName evidence="2">DUF4939 domain-containing protein</fullName>
    </recommendedName>
</protein>
<accession>A0A3Q3K890</accession>
<dbReference type="Proteomes" id="UP000261600">
    <property type="component" value="Unplaced"/>
</dbReference>
<reference evidence="3" key="1">
    <citation type="submission" date="2025-08" db="UniProtKB">
        <authorList>
            <consortium name="Ensembl"/>
        </authorList>
    </citation>
    <scope>IDENTIFICATION</scope>
</reference>
<dbReference type="Pfam" id="PF16297">
    <property type="entry name" value="DUF4939"/>
    <property type="match status" value="1"/>
</dbReference>
<sequence>MSFLLIQSVCADSQSDQSATPGHHPRSATRSASTRRDPPIPEPDVFDGDVEKCRGFLLQCCSAACSVFDHQPRTFLTEREKISYVINRLQGKALIWTKLYGQISWYLLKDEAQHFGPFEDE</sequence>
<evidence type="ECO:0000313" key="3">
    <source>
        <dbReference type="Ensembl" id="ENSMALP00000024767.1"/>
    </source>
</evidence>
<evidence type="ECO:0000259" key="2">
    <source>
        <dbReference type="Pfam" id="PF16297"/>
    </source>
</evidence>
<feature type="region of interest" description="Disordered" evidence="1">
    <location>
        <begin position="13"/>
        <end position="45"/>
    </location>
</feature>
<dbReference type="AlphaFoldDB" id="A0A3Q3K890"/>
<proteinExistence type="predicted"/>
<keyword evidence="4" id="KW-1185">Reference proteome</keyword>
<name>A0A3Q3K890_MONAL</name>
<reference evidence="3" key="2">
    <citation type="submission" date="2025-09" db="UniProtKB">
        <authorList>
            <consortium name="Ensembl"/>
        </authorList>
    </citation>
    <scope>IDENTIFICATION</scope>
</reference>
<feature type="domain" description="DUF4939" evidence="2">
    <location>
        <begin position="31"/>
        <end position="110"/>
    </location>
</feature>
<dbReference type="Ensembl" id="ENSMALT00000025235.1">
    <property type="protein sequence ID" value="ENSMALP00000024767.1"/>
    <property type="gene ID" value="ENSMALG00000017249.1"/>
</dbReference>
<dbReference type="InterPro" id="IPR032549">
    <property type="entry name" value="DUF4939"/>
</dbReference>
<evidence type="ECO:0000256" key="1">
    <source>
        <dbReference type="SAM" id="MobiDB-lite"/>
    </source>
</evidence>